<protein>
    <submittedName>
        <fullName evidence="1">Uncharacterized protein</fullName>
    </submittedName>
</protein>
<accession>A0ACB7YLA5</accession>
<name>A0ACB7YLA5_9ERIC</name>
<keyword evidence="2" id="KW-1185">Reference proteome</keyword>
<evidence type="ECO:0000313" key="2">
    <source>
        <dbReference type="Proteomes" id="UP000828048"/>
    </source>
</evidence>
<comment type="caution">
    <text evidence="1">The sequence shown here is derived from an EMBL/GenBank/DDBJ whole genome shotgun (WGS) entry which is preliminary data.</text>
</comment>
<gene>
    <name evidence="1" type="ORF">Vadar_008786</name>
</gene>
<dbReference type="Proteomes" id="UP000828048">
    <property type="component" value="Chromosome 11"/>
</dbReference>
<organism evidence="1 2">
    <name type="scientific">Vaccinium darrowii</name>
    <dbReference type="NCBI Taxonomy" id="229202"/>
    <lineage>
        <taxon>Eukaryota</taxon>
        <taxon>Viridiplantae</taxon>
        <taxon>Streptophyta</taxon>
        <taxon>Embryophyta</taxon>
        <taxon>Tracheophyta</taxon>
        <taxon>Spermatophyta</taxon>
        <taxon>Magnoliopsida</taxon>
        <taxon>eudicotyledons</taxon>
        <taxon>Gunneridae</taxon>
        <taxon>Pentapetalae</taxon>
        <taxon>asterids</taxon>
        <taxon>Ericales</taxon>
        <taxon>Ericaceae</taxon>
        <taxon>Vaccinioideae</taxon>
        <taxon>Vaccinieae</taxon>
        <taxon>Vaccinium</taxon>
    </lineage>
</organism>
<sequence>MALGFMGNGGSSSSSSNLSPLAPPFTVDRSNPKPNSNPLVPLTEPPYAALAIQSSYHNWPYSDSSYNEYGYMGSHSVSSTKAHMPPSSPSVTAASDAFTFHRYSTDKPKNSVQTKPYYTTLVSSSAVDDAIPLVAINEPSYDVLPSSCVVAPLSGSSQVDYTRSLSGLEYTPSWGGVWNNKLADEETNDAGSYVCKEYIKQADGPSKCDEASAISRKRNVDVWGRRSQFVTPSTGKLNDESSSMQDPMFIPNVSQRTFSGMCSTLQESHAQEPSLQSATNFCFHQNSFDPSYDKWFPSLDPCINNYVAVNKSSPAVVIRPPSNSTNSKGANATTPEGLTINSKDVGRHNPSNQKETLMSSSDGKSGCLVSSGPILHAERSNHDVNALPSTGKEELSNTARNGKEFELPDINVPYGLTLELDNSKGFCSAEYSSEGLEHYNPAVDSPCWKGASASCFSLSEASEAVTPEAQVCPPRADDNVNFSCPSICGNSEYKENGYVELGSLLCPERLSNDICPTGEQTSVDVLKAGFIYPRSSSSNEVHFSNDINKKRKECNLPNGPKSNCVVKLSHAKQPDLGKGDFIPERESQMCAGVADSGLNTKDASEDGAVSFCGMESTSLSPCSGENANNLVKMHETESRPKMDVQMLVDTIHKLSELLVVQCSNDASAVSEQNHEALKRVINNLDTCVSKRIVNMTPIQKSMFTQQCTSSNQCGNLPDSTKGVSAGRPPVTKEEGASSQNLFDHDSAHVVKRNGDISGKVVEKFPNLVSLGANADNVKDDNTVQAIKGVLEKDFNCEEETQPETLLYKNLWLEAEAALCSMSYRARFNRMKIEMEKCKSHKAKECSMAVDKLLNSKVSPGPSTTQKVIPESENSPLSDNNVNDSPVTTKVVDDVEASTLARFQILKCGAENSNSRTAKGRYNWPLLGDPTQGGNLDATVKPYSKSCSIVSDKSKEFGSYMGRFDYGTVKELDVCVTDDRGTQSSQKNNRFECLLPSFWCDGSSSDWEDVPKDELASQN</sequence>
<proteinExistence type="predicted"/>
<dbReference type="EMBL" id="CM037161">
    <property type="protein sequence ID" value="KAH7853978.1"/>
    <property type="molecule type" value="Genomic_DNA"/>
</dbReference>
<reference evidence="1 2" key="1">
    <citation type="journal article" date="2021" name="Hortic Res">
        <title>High-quality reference genome and annotation aids understanding of berry development for evergreen blueberry (Vaccinium darrowii).</title>
        <authorList>
            <person name="Yu J."/>
            <person name="Hulse-Kemp A.M."/>
            <person name="Babiker E."/>
            <person name="Staton M."/>
        </authorList>
    </citation>
    <scope>NUCLEOTIDE SEQUENCE [LARGE SCALE GENOMIC DNA]</scope>
    <source>
        <strain evidence="2">cv. NJ 8807/NJ 8810</strain>
        <tissue evidence="1">Young leaf</tissue>
    </source>
</reference>
<evidence type="ECO:0000313" key="1">
    <source>
        <dbReference type="EMBL" id="KAH7853978.1"/>
    </source>
</evidence>